<sequence>MFKVIGGMPVGIDAEDGKTICIFFNLPRSNFKDRLLQQSRFGADGAHAVRYEPSQNWAQAGPIICREQIGISPPGSRVHRNGGNSPGWGPSGIWTATTWHAGANGRRSIAWHETEPLTAAMRCYVASKLGDSVDVPDELAPAAEKGQTP</sequence>
<evidence type="ECO:0000313" key="1">
    <source>
        <dbReference type="EMBL" id="ABX35836.1"/>
    </source>
</evidence>
<proteinExistence type="predicted"/>
<protein>
    <recommendedName>
        <fullName evidence="4">DUF2591 domain-containing protein</fullName>
    </recommendedName>
</protein>
<dbReference type="AlphaFoldDB" id="A9BW20"/>
<dbReference type="EMBL" id="CP000884">
    <property type="protein sequence ID" value="ABX35836.1"/>
    <property type="molecule type" value="Genomic_DNA"/>
</dbReference>
<dbReference type="HOGENOM" id="CLU_1746648_0_0_4"/>
<reference evidence="3" key="2">
    <citation type="submission" date="2007-11" db="EMBL/GenBank/DDBJ databases">
        <title>Complete sequence of Delftia acidovorans DSM 14801 / SPH-1.</title>
        <authorList>
            <person name="Copeland A."/>
            <person name="Lucas S."/>
            <person name="Lapidus A."/>
            <person name="Barry K."/>
            <person name="Glavina del Rio T."/>
            <person name="Dalin E."/>
            <person name="Tice H."/>
            <person name="Pitluck S."/>
            <person name="Lowry S."/>
            <person name="Clum A."/>
            <person name="Schmutz J."/>
            <person name="Larimer F."/>
            <person name="Land M."/>
            <person name="Hauser L."/>
            <person name="Kyrpides N."/>
            <person name="Kim E."/>
            <person name="Schleheck D."/>
            <person name="Richardson P."/>
        </authorList>
    </citation>
    <scope>NUCLEOTIDE SEQUENCE [LARGE SCALE GENOMIC DNA]</scope>
    <source>
        <strain evidence="3">DSM 14801 / SPH-1</strain>
    </source>
</reference>
<accession>A9BW20</accession>
<dbReference type="KEGG" id="dac:Daci_3198"/>
<dbReference type="STRING" id="398578.Daci_3198"/>
<evidence type="ECO:0008006" key="4">
    <source>
        <dbReference type="Google" id="ProtNLM"/>
    </source>
</evidence>
<dbReference type="KEGG" id="dac:Daci_4134"/>
<keyword evidence="3" id="KW-1185">Reference proteome</keyword>
<dbReference type="InterPro" id="IPR019701">
    <property type="entry name" value="Phage_P22_NinX"/>
</dbReference>
<name>A9BW20_DELAS</name>
<evidence type="ECO:0000313" key="3">
    <source>
        <dbReference type="Proteomes" id="UP000000784"/>
    </source>
</evidence>
<reference evidence="1" key="3">
    <citation type="submission" date="2007-11" db="EMBL/GenBank/DDBJ databases">
        <authorList>
            <consortium name="US DOE Joint Genome Institute"/>
            <person name="Copeland A."/>
            <person name="Lucas S."/>
            <person name="Lapidus A."/>
            <person name="Barry K."/>
            <person name="Glavina del Rio T."/>
            <person name="Dalin E."/>
            <person name="Tice H."/>
            <person name="Pitluck S."/>
            <person name="Lowry S."/>
            <person name="Clum A."/>
            <person name="Schmutz J."/>
            <person name="Larimer F."/>
            <person name="Land M."/>
            <person name="Hauser L."/>
            <person name="Kyrpides N."/>
            <person name="Kim E."/>
            <person name="Schleheck D."/>
            <person name="Richardson P."/>
        </authorList>
    </citation>
    <scope>NUCLEOTIDE SEQUENCE</scope>
    <source>
        <strain evidence="1">SPH-1</strain>
    </source>
</reference>
<dbReference type="Proteomes" id="UP000000784">
    <property type="component" value="Chromosome"/>
</dbReference>
<dbReference type="Pfam" id="PF10765">
    <property type="entry name" value="Phage_P22_NinX"/>
    <property type="match status" value="1"/>
</dbReference>
<dbReference type="EMBL" id="CP000884">
    <property type="protein sequence ID" value="ABX36765.1"/>
    <property type="molecule type" value="Genomic_DNA"/>
</dbReference>
<reference evidence="1 3" key="1">
    <citation type="journal article" date="2004" name="Appl. Environ. Microbiol.">
        <title>Mineralization of individual congeners of linear alkylbenzenesulfonate by defined pairs of heterotrophic bacteria.</title>
        <authorList>
            <person name="Schleheck D."/>
            <person name="Knepper T.P."/>
            <person name="Fischer K."/>
            <person name="Cook A.M."/>
        </authorList>
    </citation>
    <scope>NUCLEOTIDE SEQUENCE [LARGE SCALE GENOMIC DNA]</scope>
    <source>
        <strain evidence="3">DSM 14801 / SPH-1</strain>
        <strain evidence="1">SPH-1</strain>
    </source>
</reference>
<evidence type="ECO:0000313" key="2">
    <source>
        <dbReference type="EMBL" id="ABX36765.1"/>
    </source>
</evidence>
<organism evidence="1 3">
    <name type="scientific">Delftia acidovorans (strain DSM 14801 / SPH-1)</name>
    <dbReference type="NCBI Taxonomy" id="398578"/>
    <lineage>
        <taxon>Bacteria</taxon>
        <taxon>Pseudomonadati</taxon>
        <taxon>Pseudomonadota</taxon>
        <taxon>Betaproteobacteria</taxon>
        <taxon>Burkholderiales</taxon>
        <taxon>Comamonadaceae</taxon>
        <taxon>Delftia</taxon>
    </lineage>
</organism>
<gene>
    <name evidence="1" type="ordered locus">Daci_3198</name>
    <name evidence="2" type="ordered locus">Daci_4134</name>
</gene>